<evidence type="ECO:0000313" key="3">
    <source>
        <dbReference type="Proteomes" id="UP000198661"/>
    </source>
</evidence>
<evidence type="ECO:0000313" key="2">
    <source>
        <dbReference type="EMBL" id="SFF70250.1"/>
    </source>
</evidence>
<feature type="region of interest" description="Disordered" evidence="1">
    <location>
        <begin position="40"/>
        <end position="61"/>
    </location>
</feature>
<name>A0A1I2KVH3_9BACL</name>
<gene>
    <name evidence="2" type="ORF">SAMN04488025_10331</name>
</gene>
<accession>A0A1I2KVH3</accession>
<organism evidence="2 3">
    <name type="scientific">Planifilum fulgidum</name>
    <dbReference type="NCBI Taxonomy" id="201973"/>
    <lineage>
        <taxon>Bacteria</taxon>
        <taxon>Bacillati</taxon>
        <taxon>Bacillota</taxon>
        <taxon>Bacilli</taxon>
        <taxon>Bacillales</taxon>
        <taxon>Thermoactinomycetaceae</taxon>
        <taxon>Planifilum</taxon>
    </lineage>
</organism>
<dbReference type="EMBL" id="FOOK01000003">
    <property type="protein sequence ID" value="SFF70250.1"/>
    <property type="molecule type" value="Genomic_DNA"/>
</dbReference>
<feature type="compositionally biased region" description="Basic and acidic residues" evidence="1">
    <location>
        <begin position="40"/>
        <end position="55"/>
    </location>
</feature>
<dbReference type="Proteomes" id="UP000198661">
    <property type="component" value="Unassembled WGS sequence"/>
</dbReference>
<reference evidence="2 3" key="1">
    <citation type="submission" date="2016-10" db="EMBL/GenBank/DDBJ databases">
        <authorList>
            <person name="de Groot N.N."/>
        </authorList>
    </citation>
    <scope>NUCLEOTIDE SEQUENCE [LARGE SCALE GENOMIC DNA]</scope>
    <source>
        <strain evidence="2 3">DSM 44945</strain>
    </source>
</reference>
<keyword evidence="3" id="KW-1185">Reference proteome</keyword>
<proteinExistence type="predicted"/>
<evidence type="ECO:0000256" key="1">
    <source>
        <dbReference type="SAM" id="MobiDB-lite"/>
    </source>
</evidence>
<dbReference type="RefSeq" id="WP_092035684.1">
    <property type="nucleotide sequence ID" value="NZ_FOOK01000003.1"/>
</dbReference>
<dbReference type="STRING" id="201973.SAMN04488025_10331"/>
<protein>
    <submittedName>
        <fullName evidence="2">Uncharacterized protein</fullName>
    </submittedName>
</protein>
<sequence>MTLLGILLILFTCLVAVGIGYVANENVRRFDEREHVDFLGREDGKEGDGGEEGLRQGETTG</sequence>
<dbReference type="AlphaFoldDB" id="A0A1I2KVH3"/>